<dbReference type="SMART" id="SM00360">
    <property type="entry name" value="RRM"/>
    <property type="match status" value="1"/>
</dbReference>
<keyword evidence="1" id="KW-0694">RNA-binding</keyword>
<evidence type="ECO:0000256" key="1">
    <source>
        <dbReference type="PROSITE-ProRule" id="PRU00176"/>
    </source>
</evidence>
<reference evidence="3 4" key="1">
    <citation type="submission" date="2023-12" db="EMBL/GenBank/DDBJ databases">
        <title>A high-quality genome assembly for Dillenia turbinata (Dilleniales).</title>
        <authorList>
            <person name="Chanderbali A."/>
        </authorList>
    </citation>
    <scope>NUCLEOTIDE SEQUENCE [LARGE SCALE GENOMIC DNA]</scope>
    <source>
        <strain evidence="3">LSX21</strain>
        <tissue evidence="3">Leaf</tissue>
    </source>
</reference>
<accession>A0AAN8Z3W8</accession>
<evidence type="ECO:0000313" key="3">
    <source>
        <dbReference type="EMBL" id="KAK6925559.1"/>
    </source>
</evidence>
<proteinExistence type="predicted"/>
<sequence length="87" mass="9659">MDQKQNHKDSEAVGAESNNLWVGNLTANVTDSDLMELLGKYGALDSITSYSSRSFAFVYFKRMEDARAAKDLLFLAHKTFCSCGRNG</sequence>
<protein>
    <submittedName>
        <fullName evidence="3">RNA recognition motif domain</fullName>
    </submittedName>
</protein>
<dbReference type="InterPro" id="IPR035979">
    <property type="entry name" value="RBD_domain_sf"/>
</dbReference>
<dbReference type="AlphaFoldDB" id="A0AAN8Z3W8"/>
<organism evidence="3 4">
    <name type="scientific">Dillenia turbinata</name>
    <dbReference type="NCBI Taxonomy" id="194707"/>
    <lineage>
        <taxon>Eukaryota</taxon>
        <taxon>Viridiplantae</taxon>
        <taxon>Streptophyta</taxon>
        <taxon>Embryophyta</taxon>
        <taxon>Tracheophyta</taxon>
        <taxon>Spermatophyta</taxon>
        <taxon>Magnoliopsida</taxon>
        <taxon>eudicotyledons</taxon>
        <taxon>Gunneridae</taxon>
        <taxon>Pentapetalae</taxon>
        <taxon>Dilleniales</taxon>
        <taxon>Dilleniaceae</taxon>
        <taxon>Dillenia</taxon>
    </lineage>
</organism>
<name>A0AAN8Z3W8_9MAGN</name>
<dbReference type="CDD" id="cd00590">
    <property type="entry name" value="RRM_SF"/>
    <property type="match status" value="1"/>
</dbReference>
<dbReference type="InterPro" id="IPR012677">
    <property type="entry name" value="Nucleotide-bd_a/b_plait_sf"/>
</dbReference>
<dbReference type="Gene3D" id="3.30.70.330">
    <property type="match status" value="1"/>
</dbReference>
<dbReference type="Pfam" id="PF00076">
    <property type="entry name" value="RRM_1"/>
    <property type="match status" value="1"/>
</dbReference>
<comment type="caution">
    <text evidence="3">The sequence shown here is derived from an EMBL/GenBank/DDBJ whole genome shotgun (WGS) entry which is preliminary data.</text>
</comment>
<evidence type="ECO:0000313" key="4">
    <source>
        <dbReference type="Proteomes" id="UP001370490"/>
    </source>
</evidence>
<gene>
    <name evidence="3" type="ORF">RJ641_007278</name>
</gene>
<dbReference type="PROSITE" id="PS50102">
    <property type="entry name" value="RRM"/>
    <property type="match status" value="1"/>
</dbReference>
<evidence type="ECO:0000259" key="2">
    <source>
        <dbReference type="PROSITE" id="PS50102"/>
    </source>
</evidence>
<feature type="domain" description="RRM" evidence="2">
    <location>
        <begin position="18"/>
        <end position="87"/>
    </location>
</feature>
<dbReference type="GO" id="GO:0003723">
    <property type="term" value="F:RNA binding"/>
    <property type="evidence" value="ECO:0007669"/>
    <property type="project" value="UniProtKB-UniRule"/>
</dbReference>
<dbReference type="SUPFAM" id="SSF54928">
    <property type="entry name" value="RNA-binding domain, RBD"/>
    <property type="match status" value="1"/>
</dbReference>
<dbReference type="EMBL" id="JBAMMX010000015">
    <property type="protein sequence ID" value="KAK6925559.1"/>
    <property type="molecule type" value="Genomic_DNA"/>
</dbReference>
<dbReference type="Proteomes" id="UP001370490">
    <property type="component" value="Unassembled WGS sequence"/>
</dbReference>
<dbReference type="InterPro" id="IPR000504">
    <property type="entry name" value="RRM_dom"/>
</dbReference>
<keyword evidence="4" id="KW-1185">Reference proteome</keyword>